<accession>A0ABR1F5B6</accession>
<dbReference type="PANTHER" id="PTHR11362">
    <property type="entry name" value="PHOSPHATIDYLETHANOLAMINE-BINDING PROTEIN"/>
    <property type="match status" value="1"/>
</dbReference>
<sequence length="329" mass="35653">MASKLGVSRIGSSFTTRICSQVGHGLTRSYILHTRSSIYDGDAGFYRSGGPLIHRMRLATISQAILESLQQHRVIPDVVDSFVPSALLSVDYENDHHAALGNTLKYSEAKDQPRFTITPIDEPEVAPSPSIFSQAPKYTIVMTDPDAVVQIPAAAESAKETENGAGRGLVQGHFVHLVISGVQLTPLGSTLEPAEVDSKNGQHLLEYVPPDVPAVITSSSTQISSPSTVTNVDGSTSPSRSSSAGSKTAAPPRRHRYVFLLFREDTRQSPRPPGARMHWGFEDESTEEKLSETDTAAALTTTTRRTSGAREWARLYGLTLVGANFFYLE</sequence>
<dbReference type="InterPro" id="IPR035810">
    <property type="entry name" value="PEBP_euk"/>
</dbReference>
<dbReference type="InterPro" id="IPR036610">
    <property type="entry name" value="PEBP-like_sf"/>
</dbReference>
<dbReference type="EMBL" id="JBBJBU010000006">
    <property type="protein sequence ID" value="KAK7204992.1"/>
    <property type="molecule type" value="Genomic_DNA"/>
</dbReference>
<keyword evidence="3" id="KW-1185">Reference proteome</keyword>
<feature type="region of interest" description="Disordered" evidence="1">
    <location>
        <begin position="217"/>
        <end position="251"/>
    </location>
</feature>
<comment type="caution">
    <text evidence="2">The sequence shown here is derived from an EMBL/GenBank/DDBJ whole genome shotgun (WGS) entry which is preliminary data.</text>
</comment>
<protein>
    <submittedName>
        <fullName evidence="2">Uncharacterized protein</fullName>
    </submittedName>
</protein>
<dbReference type="Proteomes" id="UP001498771">
    <property type="component" value="Unassembled WGS sequence"/>
</dbReference>
<name>A0ABR1F5B6_9ASCO</name>
<organism evidence="2 3">
    <name type="scientific">Myxozyma melibiosi</name>
    <dbReference type="NCBI Taxonomy" id="54550"/>
    <lineage>
        <taxon>Eukaryota</taxon>
        <taxon>Fungi</taxon>
        <taxon>Dikarya</taxon>
        <taxon>Ascomycota</taxon>
        <taxon>Saccharomycotina</taxon>
        <taxon>Lipomycetes</taxon>
        <taxon>Lipomycetales</taxon>
        <taxon>Lipomycetaceae</taxon>
        <taxon>Myxozyma</taxon>
    </lineage>
</organism>
<proteinExistence type="predicted"/>
<reference evidence="2 3" key="1">
    <citation type="submission" date="2024-03" db="EMBL/GenBank/DDBJ databases">
        <title>Genome-scale model development and genomic sequencing of the oleaginous clade Lipomyces.</title>
        <authorList>
            <consortium name="Lawrence Berkeley National Laboratory"/>
            <person name="Czajka J.J."/>
            <person name="Han Y."/>
            <person name="Kim J."/>
            <person name="Mondo S.J."/>
            <person name="Hofstad B.A."/>
            <person name="Robles A."/>
            <person name="Haridas S."/>
            <person name="Riley R."/>
            <person name="LaButti K."/>
            <person name="Pangilinan J."/>
            <person name="Andreopoulos W."/>
            <person name="Lipzen A."/>
            <person name="Yan J."/>
            <person name="Wang M."/>
            <person name="Ng V."/>
            <person name="Grigoriev I.V."/>
            <person name="Spatafora J.W."/>
            <person name="Magnuson J.K."/>
            <person name="Baker S.E."/>
            <person name="Pomraning K.R."/>
        </authorList>
    </citation>
    <scope>NUCLEOTIDE SEQUENCE [LARGE SCALE GENOMIC DNA]</scope>
    <source>
        <strain evidence="2 3">Phaff 52-87</strain>
    </source>
</reference>
<dbReference type="RefSeq" id="XP_064768025.1">
    <property type="nucleotide sequence ID" value="XM_064912664.1"/>
</dbReference>
<feature type="region of interest" description="Disordered" evidence="1">
    <location>
        <begin position="267"/>
        <end position="292"/>
    </location>
</feature>
<dbReference type="SUPFAM" id="SSF49777">
    <property type="entry name" value="PEBP-like"/>
    <property type="match status" value="2"/>
</dbReference>
<dbReference type="Gene3D" id="3.90.280.10">
    <property type="entry name" value="PEBP-like"/>
    <property type="match status" value="1"/>
</dbReference>
<evidence type="ECO:0000256" key="1">
    <source>
        <dbReference type="SAM" id="MobiDB-lite"/>
    </source>
</evidence>
<dbReference type="InterPro" id="IPR008914">
    <property type="entry name" value="PEBP"/>
</dbReference>
<dbReference type="PANTHER" id="PTHR11362:SF148">
    <property type="entry name" value="CARBOXYPEPTIDASE Y INHIBITOR"/>
    <property type="match status" value="1"/>
</dbReference>
<evidence type="ECO:0000313" key="2">
    <source>
        <dbReference type="EMBL" id="KAK7204992.1"/>
    </source>
</evidence>
<evidence type="ECO:0000313" key="3">
    <source>
        <dbReference type="Proteomes" id="UP001498771"/>
    </source>
</evidence>
<feature type="compositionally biased region" description="Low complexity" evidence="1">
    <location>
        <begin position="217"/>
        <end position="246"/>
    </location>
</feature>
<dbReference type="GeneID" id="90038176"/>
<gene>
    <name evidence="2" type="ORF">BZA70DRAFT_278815</name>
</gene>
<dbReference type="Pfam" id="PF01161">
    <property type="entry name" value="PBP"/>
    <property type="match status" value="1"/>
</dbReference>